<dbReference type="HOGENOM" id="CLU_094228_0_0_11"/>
<dbReference type="Proteomes" id="UP000031774">
    <property type="component" value="Chromosome"/>
</dbReference>
<dbReference type="GO" id="GO:0016787">
    <property type="term" value="F:hydrolase activity"/>
    <property type="evidence" value="ECO:0007669"/>
    <property type="project" value="UniProtKB-KW"/>
</dbReference>
<evidence type="ECO:0000256" key="1">
    <source>
        <dbReference type="SAM" id="MobiDB-lite"/>
    </source>
</evidence>
<keyword evidence="2" id="KW-0378">Hydrolase</keyword>
<organism evidence="2 3">
    <name type="scientific">Streptomyces vietnamensis</name>
    <dbReference type="NCBI Taxonomy" id="362257"/>
    <lineage>
        <taxon>Bacteria</taxon>
        <taxon>Bacillati</taxon>
        <taxon>Actinomycetota</taxon>
        <taxon>Actinomycetes</taxon>
        <taxon>Kitasatosporales</taxon>
        <taxon>Streptomycetaceae</taxon>
        <taxon>Streptomyces</taxon>
    </lineage>
</organism>
<gene>
    <name evidence="2" type="ORF">SVTN_33690</name>
</gene>
<evidence type="ECO:0000313" key="2">
    <source>
        <dbReference type="EMBL" id="AJF68561.1"/>
    </source>
</evidence>
<evidence type="ECO:0000313" key="3">
    <source>
        <dbReference type="Proteomes" id="UP000031774"/>
    </source>
</evidence>
<dbReference type="AlphaFoldDB" id="A0A0B5I7J6"/>
<accession>A0A0B5I7J6</accession>
<feature type="region of interest" description="Disordered" evidence="1">
    <location>
        <begin position="233"/>
        <end position="263"/>
    </location>
</feature>
<protein>
    <submittedName>
        <fullName evidence="2">Glycosyl hydrolase</fullName>
    </submittedName>
</protein>
<reference evidence="2 3" key="1">
    <citation type="submission" date="2014-12" db="EMBL/GenBank/DDBJ databases">
        <title>Complete genome sequence of Streptomyces vietnamensis strain GIMV4.0001, a genetic manipulable producer of the benzoisochromanequinone antibiotic granaticin.</title>
        <authorList>
            <person name="Deng M.R."/>
            <person name="Guo J."/>
            <person name="Ma L.Y."/>
            <person name="Feng G.D."/>
            <person name="Mo C.Y."/>
            <person name="Zhu H.H."/>
        </authorList>
    </citation>
    <scope>NUCLEOTIDE SEQUENCE [LARGE SCALE GENOMIC DNA]</scope>
    <source>
        <strain evidence="3">GIMV4.0001</strain>
    </source>
</reference>
<dbReference type="RefSeq" id="WP_041132485.1">
    <property type="nucleotide sequence ID" value="NZ_CP010407.1"/>
</dbReference>
<dbReference type="KEGG" id="svt:SVTN_33690"/>
<sequence length="263" mass="28889">MNDHFGFAFDFDLAELAPADTASEEAVERFWSGDLTALSQHHTTPNGSHSFVIAHDQSATWGVPGAPQVMAIAVARDLNRFTYALETSHHATVSFAQNWLVERGCPPEKIAKVRDGLLKPADDLTVWVERQIRESGTRYEVLDNHTSDSDPCETWTLTRDSRANEAPIRVFHEEWDHDAGTYTMREGAFADVGAARAWLDDRSGPLPEPPEYSDHNGAVVRARVARIALARSAGVSATPKASMDAPRTPPAGPVQRPVQGRLL</sequence>
<dbReference type="EMBL" id="CP010407">
    <property type="protein sequence ID" value="AJF68561.1"/>
    <property type="molecule type" value="Genomic_DNA"/>
</dbReference>
<dbReference type="STRING" id="362257.SVTN_33690"/>
<proteinExistence type="predicted"/>
<name>A0A0B5I7J6_9ACTN</name>
<keyword evidence="3" id="KW-1185">Reference proteome</keyword>